<feature type="domain" description="HTH tetR-type" evidence="5">
    <location>
        <begin position="28"/>
        <end position="88"/>
    </location>
</feature>
<dbReference type="InterPro" id="IPR001647">
    <property type="entry name" value="HTH_TetR"/>
</dbReference>
<gene>
    <name evidence="6" type="primary">yxaF_2</name>
    <name evidence="6" type="ORF">NTH_02837</name>
</gene>
<evidence type="ECO:0000259" key="5">
    <source>
        <dbReference type="PROSITE" id="PS50977"/>
    </source>
</evidence>
<name>A0ABY5MNJ6_9HYPH</name>
<evidence type="ECO:0000313" key="6">
    <source>
        <dbReference type="EMBL" id="UUP18357.1"/>
    </source>
</evidence>
<dbReference type="PROSITE" id="PS50977">
    <property type="entry name" value="HTH_TETR_2"/>
    <property type="match status" value="1"/>
</dbReference>
<dbReference type="InterPro" id="IPR036271">
    <property type="entry name" value="Tet_transcr_reg_TetR-rel_C_sf"/>
</dbReference>
<accession>A0ABY5MNJ6</accession>
<evidence type="ECO:0000256" key="4">
    <source>
        <dbReference type="PROSITE-ProRule" id="PRU00335"/>
    </source>
</evidence>
<dbReference type="SUPFAM" id="SSF48498">
    <property type="entry name" value="Tetracyclin repressor-like, C-terminal domain"/>
    <property type="match status" value="1"/>
</dbReference>
<sequence length="224" mass="25063">MLLLGPHNLASSGLLVMRMTSSERRTGADMRERLLDLAEDAVLAKGFGATSVEELAAEAGITKNGFFYHFPNKNALALALLHRYVERDDALFDDVLARGRELSDDPLEAFLIALKLLAEATADLPEKFPGCLVATFCYQERLFDLEVHALYHKIVLDWRSRFRSCLEAICEHYDPREDIDLDSVADMISTAIEGGMVLGRATGDSKILPAQIEMVRICIRMLFR</sequence>
<feature type="DNA-binding region" description="H-T-H motif" evidence="4">
    <location>
        <begin position="51"/>
        <end position="70"/>
    </location>
</feature>
<evidence type="ECO:0000256" key="2">
    <source>
        <dbReference type="ARBA" id="ARBA00023125"/>
    </source>
</evidence>
<dbReference type="Proteomes" id="UP001342418">
    <property type="component" value="Chromosome"/>
</dbReference>
<dbReference type="EMBL" id="CP030941">
    <property type="protein sequence ID" value="UUP18357.1"/>
    <property type="molecule type" value="Genomic_DNA"/>
</dbReference>
<keyword evidence="2 4" id="KW-0238">DNA-binding</keyword>
<keyword evidence="7" id="KW-1185">Reference proteome</keyword>
<dbReference type="PRINTS" id="PR00455">
    <property type="entry name" value="HTHTETR"/>
</dbReference>
<evidence type="ECO:0000313" key="7">
    <source>
        <dbReference type="Proteomes" id="UP001342418"/>
    </source>
</evidence>
<dbReference type="Gene3D" id="1.10.357.10">
    <property type="entry name" value="Tetracycline Repressor, domain 2"/>
    <property type="match status" value="1"/>
</dbReference>
<evidence type="ECO:0000256" key="1">
    <source>
        <dbReference type="ARBA" id="ARBA00023015"/>
    </source>
</evidence>
<organism evidence="6 7">
    <name type="scientific">Nitratireductor thuwali</name>
    <dbReference type="NCBI Taxonomy" id="2267699"/>
    <lineage>
        <taxon>Bacteria</taxon>
        <taxon>Pseudomonadati</taxon>
        <taxon>Pseudomonadota</taxon>
        <taxon>Alphaproteobacteria</taxon>
        <taxon>Hyphomicrobiales</taxon>
        <taxon>Phyllobacteriaceae</taxon>
        <taxon>Nitratireductor</taxon>
    </lineage>
</organism>
<dbReference type="InterPro" id="IPR009057">
    <property type="entry name" value="Homeodomain-like_sf"/>
</dbReference>
<keyword evidence="3" id="KW-0804">Transcription</keyword>
<protein>
    <submittedName>
        <fullName evidence="6">HTH-type transcriptional regulator YxaF</fullName>
    </submittedName>
</protein>
<proteinExistence type="predicted"/>
<evidence type="ECO:0000256" key="3">
    <source>
        <dbReference type="ARBA" id="ARBA00023163"/>
    </source>
</evidence>
<keyword evidence="1" id="KW-0805">Transcription regulation</keyword>
<dbReference type="PANTHER" id="PTHR47506:SF1">
    <property type="entry name" value="HTH-TYPE TRANSCRIPTIONAL REGULATOR YJDC"/>
    <property type="match status" value="1"/>
</dbReference>
<dbReference type="SUPFAM" id="SSF46689">
    <property type="entry name" value="Homeodomain-like"/>
    <property type="match status" value="1"/>
</dbReference>
<dbReference type="Pfam" id="PF00440">
    <property type="entry name" value="TetR_N"/>
    <property type="match status" value="1"/>
</dbReference>
<reference evidence="6 7" key="1">
    <citation type="submission" date="2018-07" db="EMBL/GenBank/DDBJ databases">
        <title>Genome sequence of Nitratireductor thuwali#1536.</title>
        <authorList>
            <person name="Michoud G."/>
            <person name="Merlino G."/>
            <person name="Sefrji F.O."/>
            <person name="Daffonchio D."/>
        </authorList>
    </citation>
    <scope>NUCLEOTIDE SEQUENCE [LARGE SCALE GENOMIC DNA]</scope>
    <source>
        <strain evidence="7">Nit1536</strain>
    </source>
</reference>
<dbReference type="PANTHER" id="PTHR47506">
    <property type="entry name" value="TRANSCRIPTIONAL REGULATORY PROTEIN"/>
    <property type="match status" value="1"/>
</dbReference>